<protein>
    <submittedName>
        <fullName evidence="1">Uncharacterized protein</fullName>
    </submittedName>
</protein>
<evidence type="ECO:0000313" key="2">
    <source>
        <dbReference type="Proteomes" id="UP000319728"/>
    </source>
</evidence>
<evidence type="ECO:0000313" key="1">
    <source>
        <dbReference type="EMBL" id="TWJ32242.1"/>
    </source>
</evidence>
<dbReference type="AlphaFoldDB" id="A0A562WPY8"/>
<name>A0A562WPY8_9ACTN</name>
<gene>
    <name evidence="1" type="ORF">JD81_05817</name>
</gene>
<keyword evidence="2" id="KW-1185">Reference proteome</keyword>
<comment type="caution">
    <text evidence="1">The sequence shown here is derived from an EMBL/GenBank/DDBJ whole genome shotgun (WGS) entry which is preliminary data.</text>
</comment>
<accession>A0A562WPY8</accession>
<organism evidence="1 2">
    <name type="scientific">Micromonospora sagamiensis</name>
    <dbReference type="NCBI Taxonomy" id="47875"/>
    <lineage>
        <taxon>Bacteria</taxon>
        <taxon>Bacillati</taxon>
        <taxon>Actinomycetota</taxon>
        <taxon>Actinomycetes</taxon>
        <taxon>Micromonosporales</taxon>
        <taxon>Micromonosporaceae</taxon>
        <taxon>Micromonospora</taxon>
    </lineage>
</organism>
<proteinExistence type="predicted"/>
<dbReference type="Proteomes" id="UP000319728">
    <property type="component" value="Unassembled WGS sequence"/>
</dbReference>
<reference evidence="1 2" key="1">
    <citation type="submission" date="2019-07" db="EMBL/GenBank/DDBJ databases">
        <title>R&amp;d 2014.</title>
        <authorList>
            <person name="Klenk H.-P."/>
        </authorList>
    </citation>
    <scope>NUCLEOTIDE SEQUENCE [LARGE SCALE GENOMIC DNA]</scope>
    <source>
        <strain evidence="1 2">DSM 43912</strain>
    </source>
</reference>
<sequence>MASTISACARPGLSWEARSAASSTSATVFAIRDFHHRRAKSAVMVSGSFSLVFAMIQVSAEARALIGETTSCRR</sequence>
<dbReference type="EMBL" id="VLLP01000001">
    <property type="protein sequence ID" value="TWJ32242.1"/>
    <property type="molecule type" value="Genomic_DNA"/>
</dbReference>
<dbReference type="RefSeq" id="WP_198501303.1">
    <property type="nucleotide sequence ID" value="NZ_AP023438.1"/>
</dbReference>